<dbReference type="PANTHER" id="PTHR33164:SF43">
    <property type="entry name" value="HTH-TYPE TRANSCRIPTIONAL REPRESSOR YETL"/>
    <property type="match status" value="1"/>
</dbReference>
<evidence type="ECO:0000313" key="2">
    <source>
        <dbReference type="EMBL" id="QEC72506.1"/>
    </source>
</evidence>
<proteinExistence type="predicted"/>
<dbReference type="InterPro" id="IPR039422">
    <property type="entry name" value="MarR/SlyA-like"/>
</dbReference>
<evidence type="ECO:0000259" key="1">
    <source>
        <dbReference type="PROSITE" id="PS50995"/>
    </source>
</evidence>
<dbReference type="GO" id="GO:0003700">
    <property type="term" value="F:DNA-binding transcription factor activity"/>
    <property type="evidence" value="ECO:0007669"/>
    <property type="project" value="InterPro"/>
</dbReference>
<gene>
    <name evidence="2" type="ORF">FSB73_13305</name>
</gene>
<dbReference type="KEGG" id="agi:FSB73_13305"/>
<dbReference type="InterPro" id="IPR036390">
    <property type="entry name" value="WH_DNA-bd_sf"/>
</dbReference>
<dbReference type="GO" id="GO:0006950">
    <property type="term" value="P:response to stress"/>
    <property type="evidence" value="ECO:0007669"/>
    <property type="project" value="TreeGrafter"/>
</dbReference>
<evidence type="ECO:0000313" key="3">
    <source>
        <dbReference type="Proteomes" id="UP000321291"/>
    </source>
</evidence>
<dbReference type="EMBL" id="CP042434">
    <property type="protein sequence ID" value="QEC72506.1"/>
    <property type="molecule type" value="Genomic_DNA"/>
</dbReference>
<name>A0A5B8VPA0_9BACT</name>
<dbReference type="Gene3D" id="1.10.10.10">
    <property type="entry name" value="Winged helix-like DNA-binding domain superfamily/Winged helix DNA-binding domain"/>
    <property type="match status" value="1"/>
</dbReference>
<dbReference type="SMART" id="SM00347">
    <property type="entry name" value="HTH_MARR"/>
    <property type="match status" value="1"/>
</dbReference>
<reference evidence="2 3" key="1">
    <citation type="journal article" date="2017" name="Int. J. Syst. Evol. Microbiol.">
        <title>Arachidicoccus ginsenosidivorans sp. nov., with ginsenoside-converting activity isolated from ginseng cultivating soil.</title>
        <authorList>
            <person name="Siddiqi M.Z."/>
            <person name="Aslam Z."/>
            <person name="Im W.T."/>
        </authorList>
    </citation>
    <scope>NUCLEOTIDE SEQUENCE [LARGE SCALE GENOMIC DNA]</scope>
    <source>
        <strain evidence="2 3">Gsoil 809</strain>
    </source>
</reference>
<dbReference type="SUPFAM" id="SSF46785">
    <property type="entry name" value="Winged helix' DNA-binding domain"/>
    <property type="match status" value="1"/>
</dbReference>
<feature type="domain" description="HTH marR-type" evidence="1">
    <location>
        <begin position="1"/>
        <end position="123"/>
    </location>
</feature>
<dbReference type="PROSITE" id="PS50995">
    <property type="entry name" value="HTH_MARR_2"/>
    <property type="match status" value="1"/>
</dbReference>
<accession>A0A5B8VPA0</accession>
<dbReference type="InterPro" id="IPR036388">
    <property type="entry name" value="WH-like_DNA-bd_sf"/>
</dbReference>
<dbReference type="Proteomes" id="UP000321291">
    <property type="component" value="Chromosome"/>
</dbReference>
<dbReference type="PANTHER" id="PTHR33164">
    <property type="entry name" value="TRANSCRIPTIONAL REGULATOR, MARR FAMILY"/>
    <property type="match status" value="1"/>
</dbReference>
<dbReference type="InterPro" id="IPR000835">
    <property type="entry name" value="HTH_MarR-typ"/>
</dbReference>
<protein>
    <submittedName>
        <fullName evidence="2">MarR family transcriptional regulator</fullName>
    </submittedName>
</protein>
<dbReference type="Pfam" id="PF12802">
    <property type="entry name" value="MarR_2"/>
    <property type="match status" value="1"/>
</dbReference>
<organism evidence="2 3">
    <name type="scientific">Arachidicoccus ginsenosidivorans</name>
    <dbReference type="NCBI Taxonomy" id="496057"/>
    <lineage>
        <taxon>Bacteria</taxon>
        <taxon>Pseudomonadati</taxon>
        <taxon>Bacteroidota</taxon>
        <taxon>Chitinophagia</taxon>
        <taxon>Chitinophagales</taxon>
        <taxon>Chitinophagaceae</taxon>
        <taxon>Arachidicoccus</taxon>
    </lineage>
</organism>
<keyword evidence="3" id="KW-1185">Reference proteome</keyword>
<dbReference type="AlphaFoldDB" id="A0A5B8VPA0"/>
<sequence length="163" mass="18363">MFLAEVNSVYQHLELPFEASWFPLFYLLAKEKERSIRQVADELMTSHSAISQLVTKLKEKGLIKSFADAKDKRVQMITLTTKGTQLKNKLLPIWDGISKSMQVMEASYPEVAHFLPAIAKLEQHFEAQSLSSIIVDEVEKDKGNKKGAALTTVTKKAKVNGRK</sequence>